<dbReference type="NCBIfam" id="TIGR04098">
    <property type="entry name" value="LnmK_bifunc"/>
    <property type="match status" value="1"/>
</dbReference>
<dbReference type="NCBIfam" id="TIGR00640">
    <property type="entry name" value="acid_CoA_mut_C"/>
    <property type="match status" value="1"/>
</dbReference>
<dbReference type="GO" id="GO:0004494">
    <property type="term" value="F:methylmalonyl-CoA mutase activity"/>
    <property type="evidence" value="ECO:0007669"/>
    <property type="project" value="UniProtKB-EC"/>
</dbReference>
<evidence type="ECO:0000256" key="6">
    <source>
        <dbReference type="ARBA" id="ARBA00023235"/>
    </source>
</evidence>
<evidence type="ECO:0000313" key="12">
    <source>
        <dbReference type="Proteomes" id="UP000464787"/>
    </source>
</evidence>
<feature type="domain" description="B12-binding" evidence="10">
    <location>
        <begin position="882"/>
        <end position="1014"/>
    </location>
</feature>
<dbReference type="InterPro" id="IPR036724">
    <property type="entry name" value="Cobalamin-bd_sf"/>
</dbReference>
<dbReference type="SUPFAM" id="SSF54637">
    <property type="entry name" value="Thioesterase/thiol ester dehydrase-isomerase"/>
    <property type="match status" value="1"/>
</dbReference>
<comment type="similarity">
    <text evidence="2">Belongs to the methylmalonyl-CoA mutase family.</text>
</comment>
<evidence type="ECO:0000256" key="7">
    <source>
        <dbReference type="ARBA" id="ARBA00023285"/>
    </source>
</evidence>
<reference evidence="11 12" key="1">
    <citation type="submission" date="2020-01" db="EMBL/GenBank/DDBJ databases">
        <title>Genome sequencing of strain KACC 21265.</title>
        <authorList>
            <person name="Heo J."/>
            <person name="Kim S.-J."/>
            <person name="Kim J.-S."/>
            <person name="Hong S.-B."/>
            <person name="Kwon S.-W."/>
        </authorList>
    </citation>
    <scope>NUCLEOTIDE SEQUENCE [LARGE SCALE GENOMIC DNA]</scope>
    <source>
        <strain evidence="11 12">KACC 21265</strain>
    </source>
</reference>
<feature type="region of interest" description="Disordered" evidence="9">
    <location>
        <begin position="1"/>
        <end position="28"/>
    </location>
</feature>
<evidence type="ECO:0000256" key="1">
    <source>
        <dbReference type="ARBA" id="ARBA00001922"/>
    </source>
</evidence>
<dbReference type="PROSITE" id="PS51332">
    <property type="entry name" value="B12_BINDING"/>
    <property type="match status" value="1"/>
</dbReference>
<evidence type="ECO:0000256" key="4">
    <source>
        <dbReference type="ARBA" id="ARBA00022628"/>
    </source>
</evidence>
<accession>A0A857JDU6</accession>
<organism evidence="11 12">
    <name type="scientific">Xylophilus rhododendri</name>
    <dbReference type="NCBI Taxonomy" id="2697032"/>
    <lineage>
        <taxon>Bacteria</taxon>
        <taxon>Pseudomonadati</taxon>
        <taxon>Pseudomonadota</taxon>
        <taxon>Betaproteobacteria</taxon>
        <taxon>Burkholderiales</taxon>
        <taxon>Xylophilus</taxon>
    </lineage>
</organism>
<dbReference type="AlphaFoldDB" id="A0A857JDU6"/>
<dbReference type="SUPFAM" id="SSF52242">
    <property type="entry name" value="Cobalamin (vitamin B12)-binding domain"/>
    <property type="match status" value="1"/>
</dbReference>
<dbReference type="GO" id="GO:0031419">
    <property type="term" value="F:cobalamin binding"/>
    <property type="evidence" value="ECO:0007669"/>
    <property type="project" value="UniProtKB-KW"/>
</dbReference>
<dbReference type="Pfam" id="PF01642">
    <property type="entry name" value="MM_CoA_mutase"/>
    <property type="match status" value="1"/>
</dbReference>
<evidence type="ECO:0000313" key="11">
    <source>
        <dbReference type="EMBL" id="QHJ00949.1"/>
    </source>
</evidence>
<dbReference type="KEGG" id="xyk:GT347_24940"/>
<feature type="compositionally biased region" description="Polar residues" evidence="9">
    <location>
        <begin position="1"/>
        <end position="10"/>
    </location>
</feature>
<dbReference type="SUPFAM" id="SSF51703">
    <property type="entry name" value="Cobalamin (vitamin B12)-dependent enzymes"/>
    <property type="match status" value="1"/>
</dbReference>
<evidence type="ECO:0000256" key="5">
    <source>
        <dbReference type="ARBA" id="ARBA00022723"/>
    </source>
</evidence>
<dbReference type="InterPro" id="IPR006159">
    <property type="entry name" value="Acid_CoA_mut_C"/>
</dbReference>
<dbReference type="CDD" id="cd03679">
    <property type="entry name" value="MM_CoA_mutase_alpha_like"/>
    <property type="match status" value="1"/>
</dbReference>
<dbReference type="FunFam" id="3.20.20.240:FF:000001">
    <property type="entry name" value="Probable methylmalonyl-coa mutase"/>
    <property type="match status" value="1"/>
</dbReference>
<dbReference type="InterPro" id="IPR006099">
    <property type="entry name" value="MeMalonylCoA_mutase_a/b_cat"/>
</dbReference>
<keyword evidence="4" id="KW-0846">Cobalamin</keyword>
<protein>
    <recommendedName>
        <fullName evidence="8">Methylmalonyl-CoA mutase</fullName>
        <ecNumber evidence="3">5.4.99.2</ecNumber>
    </recommendedName>
</protein>
<name>A0A857JDU6_9BURK</name>
<evidence type="ECO:0000259" key="10">
    <source>
        <dbReference type="PROSITE" id="PS51332"/>
    </source>
</evidence>
<dbReference type="GO" id="GO:0005737">
    <property type="term" value="C:cytoplasm"/>
    <property type="evidence" value="ECO:0007669"/>
    <property type="project" value="TreeGrafter"/>
</dbReference>
<dbReference type="InterPro" id="IPR029069">
    <property type="entry name" value="HotDog_dom_sf"/>
</dbReference>
<dbReference type="InterPro" id="IPR016176">
    <property type="entry name" value="Cbl-dep_enz_cat"/>
</dbReference>
<dbReference type="InterPro" id="IPR006158">
    <property type="entry name" value="Cobalamin-bd"/>
</dbReference>
<proteinExistence type="inferred from homology"/>
<dbReference type="NCBIfam" id="TIGR00641">
    <property type="entry name" value="acid_CoA_mut_N"/>
    <property type="match status" value="1"/>
</dbReference>
<dbReference type="Proteomes" id="UP000464787">
    <property type="component" value="Chromosome"/>
</dbReference>
<keyword evidence="5" id="KW-0479">Metal-binding</keyword>
<dbReference type="Pfam" id="PF02310">
    <property type="entry name" value="B12-binding"/>
    <property type="match status" value="1"/>
</dbReference>
<keyword evidence="12" id="KW-1185">Reference proteome</keyword>
<dbReference type="NCBIfam" id="TIGR04099">
    <property type="entry name" value="biosn_Pnap_2097"/>
    <property type="match status" value="1"/>
</dbReference>
<sequence length="1022" mass="109204">MDDRTLTSSWVEPALADEPAAPPRPRPWTARSSVTLGMPQLDGCGLSETWLQKTCGELHWRGLAASLGRPAELWTDPAGQRVYAAFGIVRLRSARLGEVREGQRLGLRSQLSPLGRSQAWSRHRLSTGEGEIGQLEMLSVFVGRGEDGSNRSVRRVPMRDAGTHAEPAAARALADRAREWRTAVAAQAAPAAGAQSLRLMSCPRGDFNGAGLVYFATFTAWADRALFSWQLLGAQDRVVERECLYLGNLDVGHEVEIVWRGSSAAEAGTCLEVEIRCPRHGRTLARVRTTVSARAASGVAEAAPADLDAWRRAATAAAPGGDLSALNRITPEGIVVQPLYTAADTAALPAKDTLPGFAPFVRGPQPTMYTTRPWTIRQYAGFSTARESNAFYREALHSGAQGVSVAFDLATQRGYDSDHARVAGEVGKAGVAIDSVEDMKALFDGIALGGTSVSMTMNGAVLPVLAAYVVAAEEQGVPQARLRGTIQNDILKEFMVRNTYIYPPGPSMRIVGDVMAHAAAHMPSFNSISVCGYHLQEAGAGPALELAFTLANGRQYVQTAMARGLDVDGFAGRLSFFFGVGMDFYLEIAKLRAARLLWCRIMRGLGASNERSLMLRMHCQTSGCSLTAQDPHNNVVRTTIEAMAAAFGGTQSLHTNALDEAIALPTEASARIARATQLILQEETGIPGVIDPWAGSHAMEKLTHDMAEAAWKTIEEIDRRGGMAAVAESGWAKMQIEAAALGKQARIDSGRDVVVGVNKYRSPGETRIDHRSIDNQAVLADQIVSLRQVRSRRDGAAVAATLDALSDAARSGEGNLLALTIDAMRARATVGEVSDALELVYGRHHADSPQVSGVYAEAFESAEDWEKLRGEVLAFETARSRLPRLMIAKLGQDGHDRGARVVASAFSDLGFEVVTAPLFQTADECARQAIEHEVHAVGISSLAAGHRTLVPALIQALKDLGAHHIVVFVGGIVPPEDHAFLFEAGVRGIYGPGTSIPSSAKDVLDQILKTPDASAPPQSPAG</sequence>
<evidence type="ECO:0000256" key="8">
    <source>
        <dbReference type="ARBA" id="ARBA00072363"/>
    </source>
</evidence>
<dbReference type="Gene3D" id="3.10.129.10">
    <property type="entry name" value="Hotdog Thioesterase"/>
    <property type="match status" value="1"/>
</dbReference>
<dbReference type="InterPro" id="IPR024091">
    <property type="entry name" value="LnmK-like_bifun_acyl/decarbox"/>
</dbReference>
<dbReference type="Gene3D" id="3.40.50.280">
    <property type="entry name" value="Cobalamin-binding domain"/>
    <property type="match status" value="1"/>
</dbReference>
<dbReference type="InterPro" id="IPR006098">
    <property type="entry name" value="MMCoA_mutase_a_cat"/>
</dbReference>
<dbReference type="GO" id="GO:0046872">
    <property type="term" value="F:metal ion binding"/>
    <property type="evidence" value="ECO:0007669"/>
    <property type="project" value="UniProtKB-KW"/>
</dbReference>
<evidence type="ECO:0000256" key="2">
    <source>
        <dbReference type="ARBA" id="ARBA00008465"/>
    </source>
</evidence>
<dbReference type="PANTHER" id="PTHR48101">
    <property type="entry name" value="METHYLMALONYL-COA MUTASE, MITOCHONDRIAL-RELATED"/>
    <property type="match status" value="1"/>
</dbReference>
<evidence type="ECO:0000256" key="9">
    <source>
        <dbReference type="SAM" id="MobiDB-lite"/>
    </source>
</evidence>
<evidence type="ECO:0000256" key="3">
    <source>
        <dbReference type="ARBA" id="ARBA00012398"/>
    </source>
</evidence>
<keyword evidence="7" id="KW-0170">Cobalt</keyword>
<dbReference type="PANTHER" id="PTHR48101:SF4">
    <property type="entry name" value="METHYLMALONYL-COA MUTASE, MITOCHONDRIAL"/>
    <property type="match status" value="1"/>
</dbReference>
<dbReference type="GO" id="GO:0019678">
    <property type="term" value="P:propionate metabolic process, methylmalonyl pathway"/>
    <property type="evidence" value="ECO:0007669"/>
    <property type="project" value="TreeGrafter"/>
</dbReference>
<dbReference type="EMBL" id="CP047650">
    <property type="protein sequence ID" value="QHJ00949.1"/>
    <property type="molecule type" value="Genomic_DNA"/>
</dbReference>
<keyword evidence="6 11" id="KW-0413">Isomerase</keyword>
<dbReference type="Gene3D" id="3.20.20.240">
    <property type="entry name" value="Methylmalonyl-CoA mutase"/>
    <property type="match status" value="1"/>
</dbReference>
<dbReference type="CDD" id="cd02071">
    <property type="entry name" value="MM_CoA_mut_B12_BD"/>
    <property type="match status" value="1"/>
</dbReference>
<gene>
    <name evidence="11" type="primary">scpA</name>
    <name evidence="11" type="ORF">GT347_24940</name>
</gene>
<comment type="cofactor">
    <cofactor evidence="1">
        <name>adenosylcob(III)alamin</name>
        <dbReference type="ChEBI" id="CHEBI:18408"/>
    </cofactor>
</comment>
<dbReference type="EC" id="5.4.99.2" evidence="3"/>
<dbReference type="NCBIfam" id="NF006944">
    <property type="entry name" value="PRK09426.1"/>
    <property type="match status" value="1"/>
</dbReference>